<evidence type="ECO:0000256" key="2">
    <source>
        <dbReference type="ARBA" id="ARBA00023125"/>
    </source>
</evidence>
<keyword evidence="8" id="KW-1185">Reference proteome</keyword>
<dbReference type="PROSITE" id="PS50110">
    <property type="entry name" value="RESPONSE_REGULATORY"/>
    <property type="match status" value="1"/>
</dbReference>
<dbReference type="SUPFAM" id="SSF52172">
    <property type="entry name" value="CheY-like"/>
    <property type="match status" value="1"/>
</dbReference>
<dbReference type="Pfam" id="PF00072">
    <property type="entry name" value="Response_reg"/>
    <property type="match status" value="1"/>
</dbReference>
<organism evidence="7 8">
    <name type="scientific">Rossellomorea pakistanensis</name>
    <dbReference type="NCBI Taxonomy" id="992288"/>
    <lineage>
        <taxon>Bacteria</taxon>
        <taxon>Bacillati</taxon>
        <taxon>Bacillota</taxon>
        <taxon>Bacilli</taxon>
        <taxon>Bacillales</taxon>
        <taxon>Bacillaceae</taxon>
        <taxon>Rossellomorea</taxon>
    </lineage>
</organism>
<dbReference type="PROSITE" id="PS00041">
    <property type="entry name" value="HTH_ARAC_FAMILY_1"/>
    <property type="match status" value="1"/>
</dbReference>
<evidence type="ECO:0000256" key="1">
    <source>
        <dbReference type="ARBA" id="ARBA00023015"/>
    </source>
</evidence>
<dbReference type="SMART" id="SM00448">
    <property type="entry name" value="REC"/>
    <property type="match status" value="1"/>
</dbReference>
<dbReference type="PRINTS" id="PR00032">
    <property type="entry name" value="HTHARAC"/>
</dbReference>
<protein>
    <submittedName>
        <fullName evidence="7">Two-component system response regulator YesN</fullName>
    </submittedName>
</protein>
<evidence type="ECO:0000259" key="5">
    <source>
        <dbReference type="PROSITE" id="PS01124"/>
    </source>
</evidence>
<dbReference type="InterPro" id="IPR020449">
    <property type="entry name" value="Tscrpt_reg_AraC-type_HTH"/>
</dbReference>
<keyword evidence="4" id="KW-0597">Phosphoprotein</keyword>
<dbReference type="EMBL" id="JAFBDZ010000002">
    <property type="protein sequence ID" value="MBM7586039.1"/>
    <property type="molecule type" value="Genomic_DNA"/>
</dbReference>
<feature type="modified residue" description="4-aspartylphosphate" evidence="4">
    <location>
        <position position="54"/>
    </location>
</feature>
<evidence type="ECO:0000259" key="6">
    <source>
        <dbReference type="PROSITE" id="PS50110"/>
    </source>
</evidence>
<dbReference type="PANTHER" id="PTHR43280">
    <property type="entry name" value="ARAC-FAMILY TRANSCRIPTIONAL REGULATOR"/>
    <property type="match status" value="1"/>
</dbReference>
<evidence type="ECO:0000313" key="8">
    <source>
        <dbReference type="Proteomes" id="UP001646157"/>
    </source>
</evidence>
<dbReference type="PROSITE" id="PS01124">
    <property type="entry name" value="HTH_ARAC_FAMILY_2"/>
    <property type="match status" value="1"/>
</dbReference>
<reference evidence="7 8" key="1">
    <citation type="submission" date="2021-01" db="EMBL/GenBank/DDBJ databases">
        <title>Genomic Encyclopedia of Type Strains, Phase IV (KMG-IV): sequencing the most valuable type-strain genomes for metagenomic binning, comparative biology and taxonomic classification.</title>
        <authorList>
            <person name="Goeker M."/>
        </authorList>
    </citation>
    <scope>NUCLEOTIDE SEQUENCE [LARGE SCALE GENOMIC DNA]</scope>
    <source>
        <strain evidence="7 8">DSM 24834</strain>
    </source>
</reference>
<evidence type="ECO:0000313" key="7">
    <source>
        <dbReference type="EMBL" id="MBM7586039.1"/>
    </source>
</evidence>
<dbReference type="SMART" id="SM00342">
    <property type="entry name" value="HTH_ARAC"/>
    <property type="match status" value="1"/>
</dbReference>
<comment type="caution">
    <text evidence="7">The sequence shown here is derived from an EMBL/GenBank/DDBJ whole genome shotgun (WGS) entry which is preliminary data.</text>
</comment>
<dbReference type="InterPro" id="IPR009057">
    <property type="entry name" value="Homeodomain-like_sf"/>
</dbReference>
<keyword evidence="2" id="KW-0238">DNA-binding</keyword>
<keyword evidence="3" id="KW-0804">Transcription</keyword>
<gene>
    <name evidence="7" type="ORF">JOC86_002581</name>
</gene>
<dbReference type="CDD" id="cd17536">
    <property type="entry name" value="REC_YesN-like"/>
    <property type="match status" value="1"/>
</dbReference>
<dbReference type="Proteomes" id="UP001646157">
    <property type="component" value="Unassembled WGS sequence"/>
</dbReference>
<dbReference type="InterPro" id="IPR001789">
    <property type="entry name" value="Sig_transdc_resp-reg_receiver"/>
</dbReference>
<accession>A0ABS2NE63</accession>
<sequence length="393" mass="46336">MKVLIVDDEVNVLEVIRFLGEWETHGITEILEASQGEEAKVIIEKENPEIIFTDIKMPGMNGIELIRWLDFISYQGKVIFITGYNDYSFMRQAIIYNSFDYLLKPIEADALNETLQEAVETWKREEQERQLDKQLDEDYIKSRLDQVVTAACMGEPFDVKDLLSSLPEAEHYEVTLLSFYHMHYAEPYMKSLADKLTQQKLGNAFSLQNDRNLFLVLSWEDEWLTIEKWMNEHFDIPLRIVTSEKPQPLKNLSSSYRVLQEAMDHHQYRSIHSLGDLDTARRMQDIVAYVDTYYMEEVSLEKLSSLFFLSREHISRKFKQETGLPLSKYVTKLRINQAKCWLSESDKTIYSISLMLGYQDEKYFSKLFKKVTGITPFEFRDRNDRKMQKSTFS</sequence>
<feature type="domain" description="HTH araC/xylS-type" evidence="5">
    <location>
        <begin position="284"/>
        <end position="382"/>
    </location>
</feature>
<dbReference type="Gene3D" id="1.10.10.60">
    <property type="entry name" value="Homeodomain-like"/>
    <property type="match status" value="2"/>
</dbReference>
<dbReference type="InterPro" id="IPR018060">
    <property type="entry name" value="HTH_AraC"/>
</dbReference>
<dbReference type="Pfam" id="PF12833">
    <property type="entry name" value="HTH_18"/>
    <property type="match status" value="1"/>
</dbReference>
<dbReference type="Gene3D" id="3.40.50.2300">
    <property type="match status" value="1"/>
</dbReference>
<evidence type="ECO:0000256" key="4">
    <source>
        <dbReference type="PROSITE-ProRule" id="PRU00169"/>
    </source>
</evidence>
<dbReference type="InterPro" id="IPR011006">
    <property type="entry name" value="CheY-like_superfamily"/>
</dbReference>
<keyword evidence="1" id="KW-0805">Transcription regulation</keyword>
<proteinExistence type="predicted"/>
<evidence type="ECO:0000256" key="3">
    <source>
        <dbReference type="ARBA" id="ARBA00023163"/>
    </source>
</evidence>
<name>A0ABS2NE63_9BACI</name>
<dbReference type="PANTHER" id="PTHR43280:SF2">
    <property type="entry name" value="HTH-TYPE TRANSCRIPTIONAL REGULATOR EXSA"/>
    <property type="match status" value="1"/>
</dbReference>
<dbReference type="RefSeq" id="WP_205173085.1">
    <property type="nucleotide sequence ID" value="NZ_JAFBDZ010000002.1"/>
</dbReference>
<dbReference type="InterPro" id="IPR018062">
    <property type="entry name" value="HTH_AraC-typ_CS"/>
</dbReference>
<dbReference type="SUPFAM" id="SSF46689">
    <property type="entry name" value="Homeodomain-like"/>
    <property type="match status" value="2"/>
</dbReference>
<feature type="domain" description="Response regulatory" evidence="6">
    <location>
        <begin position="2"/>
        <end position="119"/>
    </location>
</feature>